<proteinExistence type="predicted"/>
<reference evidence="1 2" key="1">
    <citation type="submission" date="2019-09" db="EMBL/GenBank/DDBJ databases">
        <authorList>
            <person name="Ou C."/>
        </authorList>
    </citation>
    <scope>NUCLEOTIDE SEQUENCE [LARGE SCALE GENOMIC DNA]</scope>
    <source>
        <strain evidence="1">S2</strain>
        <tissue evidence="1">Leaf</tissue>
    </source>
</reference>
<comment type="caution">
    <text evidence="1">The sequence shown here is derived from an EMBL/GenBank/DDBJ whole genome shotgun (WGS) entry which is preliminary data.</text>
</comment>
<keyword evidence="2" id="KW-1185">Reference proteome</keyword>
<accession>A0A5N5HE73</accession>
<organism evidence="1 2">
    <name type="scientific">Pyrus ussuriensis x Pyrus communis</name>
    <dbReference type="NCBI Taxonomy" id="2448454"/>
    <lineage>
        <taxon>Eukaryota</taxon>
        <taxon>Viridiplantae</taxon>
        <taxon>Streptophyta</taxon>
        <taxon>Embryophyta</taxon>
        <taxon>Tracheophyta</taxon>
        <taxon>Spermatophyta</taxon>
        <taxon>Magnoliopsida</taxon>
        <taxon>eudicotyledons</taxon>
        <taxon>Gunneridae</taxon>
        <taxon>Pentapetalae</taxon>
        <taxon>rosids</taxon>
        <taxon>fabids</taxon>
        <taxon>Rosales</taxon>
        <taxon>Rosaceae</taxon>
        <taxon>Amygdaloideae</taxon>
        <taxon>Maleae</taxon>
        <taxon>Pyrus</taxon>
    </lineage>
</organism>
<evidence type="ECO:0000313" key="2">
    <source>
        <dbReference type="Proteomes" id="UP000327157"/>
    </source>
</evidence>
<dbReference type="EMBL" id="SMOL01000160">
    <property type="protein sequence ID" value="KAB2624491.1"/>
    <property type="molecule type" value="Genomic_DNA"/>
</dbReference>
<dbReference type="PANTHER" id="PTHR33167">
    <property type="entry name" value="TRANSCRIPTION FACTOR, PUTATIVE (DUF863)-RELATED"/>
    <property type="match status" value="1"/>
</dbReference>
<dbReference type="Proteomes" id="UP000327157">
    <property type="component" value="Chromosome 16"/>
</dbReference>
<name>A0A5N5HE73_9ROSA</name>
<gene>
    <name evidence="1" type="ORF">D8674_016151</name>
</gene>
<dbReference type="OrthoDB" id="1733009at2759"/>
<reference evidence="1 2" key="3">
    <citation type="submission" date="2019-11" db="EMBL/GenBank/DDBJ databases">
        <title>A de novo genome assembly of a pear dwarfing rootstock.</title>
        <authorList>
            <person name="Wang F."/>
            <person name="Wang J."/>
            <person name="Li S."/>
            <person name="Zhang Y."/>
            <person name="Fang M."/>
            <person name="Ma L."/>
            <person name="Zhao Y."/>
            <person name="Jiang S."/>
        </authorList>
    </citation>
    <scope>NUCLEOTIDE SEQUENCE [LARGE SCALE GENOMIC DNA]</scope>
    <source>
        <strain evidence="1">S2</strain>
        <tissue evidence="1">Leaf</tissue>
    </source>
</reference>
<reference evidence="2" key="2">
    <citation type="submission" date="2019-10" db="EMBL/GenBank/DDBJ databases">
        <title>A de novo genome assembly of a pear dwarfing rootstock.</title>
        <authorList>
            <person name="Wang F."/>
            <person name="Wang J."/>
            <person name="Li S."/>
            <person name="Zhang Y."/>
            <person name="Fang M."/>
            <person name="Ma L."/>
            <person name="Zhao Y."/>
            <person name="Jiang S."/>
        </authorList>
    </citation>
    <scope>NUCLEOTIDE SEQUENCE [LARGE SCALE GENOMIC DNA]</scope>
</reference>
<sequence>MFLCCFPFPGMGTKMQCKSYMPGYYSVRDLNEDPNNCSWPLYYGDKTLSNRQYRNGFLPRAMPDAFPGYDKDVVKQTMLEHEAIFKNQVLTFLSYNISQTLTKFFVILSV</sequence>
<dbReference type="PANTHER" id="PTHR33167:SF4">
    <property type="entry name" value="TRANSCRIPTION FACTOR, PUTATIVE (DUF863)-RELATED"/>
    <property type="match status" value="1"/>
</dbReference>
<dbReference type="AlphaFoldDB" id="A0A5N5HE73"/>
<protein>
    <submittedName>
        <fullName evidence="1">Uncharacterized protein</fullName>
    </submittedName>
</protein>
<evidence type="ECO:0000313" key="1">
    <source>
        <dbReference type="EMBL" id="KAB2624491.1"/>
    </source>
</evidence>